<organism evidence="3 4">
    <name type="scientific">Reticulomyxa filosa</name>
    <dbReference type="NCBI Taxonomy" id="46433"/>
    <lineage>
        <taxon>Eukaryota</taxon>
        <taxon>Sar</taxon>
        <taxon>Rhizaria</taxon>
        <taxon>Retaria</taxon>
        <taxon>Foraminifera</taxon>
        <taxon>Monothalamids</taxon>
        <taxon>Reticulomyxidae</taxon>
        <taxon>Reticulomyxa</taxon>
    </lineage>
</organism>
<feature type="region of interest" description="Disordered" evidence="1">
    <location>
        <begin position="1"/>
        <end position="38"/>
    </location>
</feature>
<feature type="transmembrane region" description="Helical" evidence="2">
    <location>
        <begin position="53"/>
        <end position="73"/>
    </location>
</feature>
<feature type="compositionally biased region" description="Polar residues" evidence="1">
    <location>
        <begin position="84"/>
        <end position="94"/>
    </location>
</feature>
<reference evidence="3 4" key="1">
    <citation type="journal article" date="2013" name="Curr. Biol.">
        <title>The Genome of the Foraminiferan Reticulomyxa filosa.</title>
        <authorList>
            <person name="Glockner G."/>
            <person name="Hulsmann N."/>
            <person name="Schleicher M."/>
            <person name="Noegel A.A."/>
            <person name="Eichinger L."/>
            <person name="Gallinger C."/>
            <person name="Pawlowski J."/>
            <person name="Sierra R."/>
            <person name="Euteneuer U."/>
            <person name="Pillet L."/>
            <person name="Moustafa A."/>
            <person name="Platzer M."/>
            <person name="Groth M."/>
            <person name="Szafranski K."/>
            <person name="Schliwa M."/>
        </authorList>
    </citation>
    <scope>NUCLEOTIDE SEQUENCE [LARGE SCALE GENOMIC DNA]</scope>
</reference>
<evidence type="ECO:0000313" key="4">
    <source>
        <dbReference type="Proteomes" id="UP000023152"/>
    </source>
</evidence>
<dbReference type="Proteomes" id="UP000023152">
    <property type="component" value="Unassembled WGS sequence"/>
</dbReference>
<keyword evidence="2" id="KW-1133">Transmembrane helix</keyword>
<feature type="non-terminal residue" evidence="3">
    <location>
        <position position="1"/>
    </location>
</feature>
<keyword evidence="4" id="KW-1185">Reference proteome</keyword>
<evidence type="ECO:0000313" key="3">
    <source>
        <dbReference type="EMBL" id="ETO28509.1"/>
    </source>
</evidence>
<proteinExistence type="predicted"/>
<sequence length="158" mass="17588">DKDKDNDKDKDTEKDKNKIKDKRKPAKTPTSDRAKKKTERSSSEIAFFYCPRYLLICLTVFFIRLFLFGLVLAKDQTKRRSEITKPSSTTTSDSATKEQSKTRPKRSSADQSRQDSGKGANNTVIASQGLSTAPSNNNNSATQESKSSQGLLSKALEM</sequence>
<feature type="compositionally biased region" description="Polar residues" evidence="1">
    <location>
        <begin position="141"/>
        <end position="151"/>
    </location>
</feature>
<gene>
    <name evidence="3" type="ORF">RFI_08622</name>
</gene>
<keyword evidence="2" id="KW-0472">Membrane</keyword>
<comment type="caution">
    <text evidence="3">The sequence shown here is derived from an EMBL/GenBank/DDBJ whole genome shotgun (WGS) entry which is preliminary data.</text>
</comment>
<dbReference type="EMBL" id="ASPP01006633">
    <property type="protein sequence ID" value="ETO28509.1"/>
    <property type="molecule type" value="Genomic_DNA"/>
</dbReference>
<evidence type="ECO:0000256" key="2">
    <source>
        <dbReference type="SAM" id="Phobius"/>
    </source>
</evidence>
<keyword evidence="2" id="KW-0812">Transmembrane</keyword>
<feature type="compositionally biased region" description="Polar residues" evidence="1">
    <location>
        <begin position="119"/>
        <end position="134"/>
    </location>
</feature>
<feature type="region of interest" description="Disordered" evidence="1">
    <location>
        <begin position="77"/>
        <end position="158"/>
    </location>
</feature>
<accession>X6NS17</accession>
<evidence type="ECO:0000256" key="1">
    <source>
        <dbReference type="SAM" id="MobiDB-lite"/>
    </source>
</evidence>
<name>X6NS17_RETFI</name>
<feature type="compositionally biased region" description="Basic and acidic residues" evidence="1">
    <location>
        <begin position="1"/>
        <end position="18"/>
    </location>
</feature>
<dbReference type="AlphaFoldDB" id="X6NS17"/>
<protein>
    <submittedName>
        <fullName evidence="3">Zinc finger protein CCCH domain-containing protein</fullName>
    </submittedName>
</protein>